<comment type="caution">
    <text evidence="2">The sequence shown here is derived from an EMBL/GenBank/DDBJ whole genome shotgun (WGS) entry which is preliminary data.</text>
</comment>
<protein>
    <submittedName>
        <fullName evidence="2">Uncharacterized protein</fullName>
    </submittedName>
</protein>
<evidence type="ECO:0000256" key="1">
    <source>
        <dbReference type="SAM" id="Phobius"/>
    </source>
</evidence>
<feature type="transmembrane region" description="Helical" evidence="1">
    <location>
        <begin position="16"/>
        <end position="34"/>
    </location>
</feature>
<dbReference type="AlphaFoldDB" id="A0A2M7REK1"/>
<evidence type="ECO:0000313" key="2">
    <source>
        <dbReference type="EMBL" id="PIY95190.1"/>
    </source>
</evidence>
<dbReference type="Proteomes" id="UP000228689">
    <property type="component" value="Unassembled WGS sequence"/>
</dbReference>
<sequence length="66" mass="7732">MITKFNTWYDGLKEPLRISLFLSPVIPFIILVNLDNKTYQLIGFICLGGVGLMRAYWIHFGRKKDR</sequence>
<feature type="transmembrane region" description="Helical" evidence="1">
    <location>
        <begin position="40"/>
        <end position="57"/>
    </location>
</feature>
<name>A0A2M7REK1_9BACT</name>
<accession>A0A2M7REK1</accession>
<dbReference type="EMBL" id="PFMC01000031">
    <property type="protein sequence ID" value="PIY95190.1"/>
    <property type="molecule type" value="Genomic_DNA"/>
</dbReference>
<proteinExistence type="predicted"/>
<reference evidence="3" key="1">
    <citation type="submission" date="2017-09" db="EMBL/GenBank/DDBJ databases">
        <title>Depth-based differentiation of microbial function through sediment-hosted aquifers and enrichment of novel symbionts in the deep terrestrial subsurface.</title>
        <authorList>
            <person name="Probst A.J."/>
            <person name="Ladd B."/>
            <person name="Jarett J.K."/>
            <person name="Geller-Mcgrath D.E."/>
            <person name="Sieber C.M.K."/>
            <person name="Emerson J.B."/>
            <person name="Anantharaman K."/>
            <person name="Thomas B.C."/>
            <person name="Malmstrom R."/>
            <person name="Stieglmeier M."/>
            <person name="Klingl A."/>
            <person name="Woyke T."/>
            <person name="Ryan C.M."/>
            <person name="Banfield J.F."/>
        </authorList>
    </citation>
    <scope>NUCLEOTIDE SEQUENCE [LARGE SCALE GENOMIC DNA]</scope>
</reference>
<evidence type="ECO:0000313" key="3">
    <source>
        <dbReference type="Proteomes" id="UP000228689"/>
    </source>
</evidence>
<keyword evidence="1" id="KW-0812">Transmembrane</keyword>
<gene>
    <name evidence="2" type="ORF">COY67_01255</name>
</gene>
<keyword evidence="1" id="KW-0472">Membrane</keyword>
<organism evidence="2 3">
    <name type="scientific">Candidatus Komeilibacteria bacterium CG_4_10_14_0_8_um_filter_37_78</name>
    <dbReference type="NCBI Taxonomy" id="1974471"/>
    <lineage>
        <taxon>Bacteria</taxon>
        <taxon>Candidatus Komeiliibacteriota</taxon>
    </lineage>
</organism>
<keyword evidence="1" id="KW-1133">Transmembrane helix</keyword>